<gene>
    <name evidence="2" type="ORF">FLM9_222</name>
</gene>
<sequence>MDPRQARQLRDAATPSETTAKDEPTAEDGLLLEFPMQEHHHRIISTFMAEHQRDPSRDGSGTSANRLPVPGVLQTFTIRLKTWWAQRAHHKAPS</sequence>
<feature type="region of interest" description="Disordered" evidence="1">
    <location>
        <begin position="49"/>
        <end position="68"/>
    </location>
</feature>
<protein>
    <submittedName>
        <fullName evidence="2">Uncharacterized protein</fullName>
    </submittedName>
</protein>
<evidence type="ECO:0000256" key="1">
    <source>
        <dbReference type="SAM" id="MobiDB-lite"/>
    </source>
</evidence>
<reference evidence="3" key="1">
    <citation type="submission" date="2016-02" db="EMBL/GenBank/DDBJ databases">
        <authorList>
            <person name="liu f."/>
        </authorList>
    </citation>
    <scope>NUCLEOTIDE SEQUENCE [LARGE SCALE GENOMIC DNA]</scope>
</reference>
<feature type="region of interest" description="Disordered" evidence="1">
    <location>
        <begin position="1"/>
        <end position="26"/>
    </location>
</feature>
<proteinExistence type="predicted"/>
<dbReference type="AlphaFoldDB" id="A0A171DEW6"/>
<organism evidence="2 3">
    <name type="scientific">Candidatus Synechococcus spongiarum</name>
    <dbReference type="NCBI Taxonomy" id="431041"/>
    <lineage>
        <taxon>Bacteria</taxon>
        <taxon>Bacillati</taxon>
        <taxon>Cyanobacteriota</taxon>
        <taxon>Cyanophyceae</taxon>
        <taxon>Synechococcales</taxon>
        <taxon>Synechococcaceae</taxon>
        <taxon>Synechococcus</taxon>
    </lineage>
</organism>
<dbReference type="RefSeq" id="WP_074456848.1">
    <property type="nucleotide sequence ID" value="NZ_FITM01000025.1"/>
</dbReference>
<keyword evidence="3" id="KW-1185">Reference proteome</keyword>
<dbReference type="Proteomes" id="UP000182631">
    <property type="component" value="Unassembled WGS sequence"/>
</dbReference>
<dbReference type="EMBL" id="FITM01000025">
    <property type="protein sequence ID" value="SAY38364.1"/>
    <property type="molecule type" value="Genomic_DNA"/>
</dbReference>
<feature type="compositionally biased region" description="Basic and acidic residues" evidence="1">
    <location>
        <begin position="1"/>
        <end position="10"/>
    </location>
</feature>
<dbReference type="OrthoDB" id="10017634at2"/>
<evidence type="ECO:0000313" key="2">
    <source>
        <dbReference type="EMBL" id="SAY38364.1"/>
    </source>
</evidence>
<evidence type="ECO:0000313" key="3">
    <source>
        <dbReference type="Proteomes" id="UP000182631"/>
    </source>
</evidence>
<accession>A0A171DEW6</accession>
<name>A0A171DEW6_9SYNE</name>